<dbReference type="InterPro" id="IPR036396">
    <property type="entry name" value="Cyt_P450_sf"/>
</dbReference>
<evidence type="ECO:0000256" key="1">
    <source>
        <dbReference type="ARBA" id="ARBA00001971"/>
    </source>
</evidence>
<keyword evidence="7 9" id="KW-0503">Monooxygenase</keyword>
<keyword evidence="6 8" id="KW-0408">Iron</keyword>
<dbReference type="PRINTS" id="PR00463">
    <property type="entry name" value="EP450I"/>
</dbReference>
<organism evidence="10 11">
    <name type="scientific">Panicum miliaceum</name>
    <name type="common">Proso millet</name>
    <name type="synonym">Broomcorn millet</name>
    <dbReference type="NCBI Taxonomy" id="4540"/>
    <lineage>
        <taxon>Eukaryota</taxon>
        <taxon>Viridiplantae</taxon>
        <taxon>Streptophyta</taxon>
        <taxon>Embryophyta</taxon>
        <taxon>Tracheophyta</taxon>
        <taxon>Spermatophyta</taxon>
        <taxon>Magnoliopsida</taxon>
        <taxon>Liliopsida</taxon>
        <taxon>Poales</taxon>
        <taxon>Poaceae</taxon>
        <taxon>PACMAD clade</taxon>
        <taxon>Panicoideae</taxon>
        <taxon>Panicodae</taxon>
        <taxon>Paniceae</taxon>
        <taxon>Panicinae</taxon>
        <taxon>Panicum</taxon>
        <taxon>Panicum sect. Panicum</taxon>
    </lineage>
</organism>
<accession>A0A3L6SI26</accession>
<keyword evidence="4 8" id="KW-0479">Metal-binding</keyword>
<dbReference type="Gene3D" id="1.10.630.10">
    <property type="entry name" value="Cytochrome P450"/>
    <property type="match status" value="1"/>
</dbReference>
<evidence type="ECO:0000256" key="7">
    <source>
        <dbReference type="ARBA" id="ARBA00023033"/>
    </source>
</evidence>
<keyword evidence="11" id="KW-1185">Reference proteome</keyword>
<dbReference type="PANTHER" id="PTHR47955:SF19">
    <property type="entry name" value="CYTOCHROME P450 71A9-LIKE ISOFORM X1"/>
    <property type="match status" value="1"/>
</dbReference>
<dbReference type="InterPro" id="IPR017972">
    <property type="entry name" value="Cyt_P450_CS"/>
</dbReference>
<protein>
    <submittedName>
        <fullName evidence="10">Uncharacterized protein</fullName>
    </submittedName>
</protein>
<dbReference type="InterPro" id="IPR002401">
    <property type="entry name" value="Cyt_P450_E_grp-I"/>
</dbReference>
<evidence type="ECO:0000256" key="2">
    <source>
        <dbReference type="ARBA" id="ARBA00010617"/>
    </source>
</evidence>
<reference evidence="11" key="1">
    <citation type="journal article" date="2019" name="Nat. Commun.">
        <title>The genome of broomcorn millet.</title>
        <authorList>
            <person name="Zou C."/>
            <person name="Miki D."/>
            <person name="Li D."/>
            <person name="Tang Q."/>
            <person name="Xiao L."/>
            <person name="Rajput S."/>
            <person name="Deng P."/>
            <person name="Jia W."/>
            <person name="Huang R."/>
            <person name="Zhang M."/>
            <person name="Sun Y."/>
            <person name="Hu J."/>
            <person name="Fu X."/>
            <person name="Schnable P.S."/>
            <person name="Li F."/>
            <person name="Zhang H."/>
            <person name="Feng B."/>
            <person name="Zhu X."/>
            <person name="Liu R."/>
            <person name="Schnable J.C."/>
            <person name="Zhu J.-K."/>
            <person name="Zhang H."/>
        </authorList>
    </citation>
    <scope>NUCLEOTIDE SEQUENCE [LARGE SCALE GENOMIC DNA]</scope>
</reference>
<feature type="binding site" description="axial binding residue" evidence="8">
    <location>
        <position position="378"/>
    </location>
    <ligand>
        <name>heme</name>
        <dbReference type="ChEBI" id="CHEBI:30413"/>
    </ligand>
    <ligandPart>
        <name>Fe</name>
        <dbReference type="ChEBI" id="CHEBI:18248"/>
    </ligandPart>
</feature>
<dbReference type="FunFam" id="1.10.630.10:FF:000043">
    <property type="entry name" value="Cytochrome P450 99A2"/>
    <property type="match status" value="1"/>
</dbReference>
<proteinExistence type="inferred from homology"/>
<comment type="caution">
    <text evidence="10">The sequence shown here is derived from an EMBL/GenBank/DDBJ whole genome shotgun (WGS) entry which is preliminary data.</text>
</comment>
<dbReference type="STRING" id="4540.A0A3L6SI26"/>
<comment type="similarity">
    <text evidence="2 9">Belongs to the cytochrome P450 family.</text>
</comment>
<dbReference type="InterPro" id="IPR001128">
    <property type="entry name" value="Cyt_P450"/>
</dbReference>
<evidence type="ECO:0000256" key="4">
    <source>
        <dbReference type="ARBA" id="ARBA00022723"/>
    </source>
</evidence>
<dbReference type="SUPFAM" id="SSF48264">
    <property type="entry name" value="Cytochrome P450"/>
    <property type="match status" value="1"/>
</dbReference>
<evidence type="ECO:0000313" key="10">
    <source>
        <dbReference type="EMBL" id="RLN19823.1"/>
    </source>
</evidence>
<evidence type="ECO:0000256" key="9">
    <source>
        <dbReference type="RuleBase" id="RU000461"/>
    </source>
</evidence>
<dbReference type="GO" id="GO:0005506">
    <property type="term" value="F:iron ion binding"/>
    <property type="evidence" value="ECO:0007669"/>
    <property type="project" value="InterPro"/>
</dbReference>
<sequence length="440" mass="48486">MLLQLGEVPTVVVSSPEAAAEVMKTNDPVFASRPRGATLDVVSFGGKGLILAPYGEHWRQMRKVCVVELLSARQVRRMERIRQAEVSRLVESVAAAAASASPAAVNLSQGLTALSNNVIARAVFGGECRQQEAYLRELEVVATLAGGFSLPDLFPSSRLARWLSGAVRDLRRSHARVKSITAGIVQERMEKRSTSPVAGADVEDEDLLDVLLRLQEEGSLTLPLTTEIIGAVICDIFGAATDTTATTLEWAMAELIRNQQAMVMATCEVRRKLAQGRVTITNADLGDLPYLRMVIKETLRLRPAAPLILRASQENCRIMGYDVPKDSSVFVNTFAVARDPKYWDKADEFRPERFGSSTPDYKWTDFEFIPFGAGRRQCPGALFATTTMELTLANLLYHFDWTLPDGADPKALDMSEVFGITMRRRSNLCMLPALRLPHSV</sequence>
<evidence type="ECO:0000256" key="3">
    <source>
        <dbReference type="ARBA" id="ARBA00022617"/>
    </source>
</evidence>
<dbReference type="GO" id="GO:0016705">
    <property type="term" value="F:oxidoreductase activity, acting on paired donors, with incorporation or reduction of molecular oxygen"/>
    <property type="evidence" value="ECO:0007669"/>
    <property type="project" value="InterPro"/>
</dbReference>
<dbReference type="AlphaFoldDB" id="A0A3L6SI26"/>
<evidence type="ECO:0000256" key="6">
    <source>
        <dbReference type="ARBA" id="ARBA00023004"/>
    </source>
</evidence>
<evidence type="ECO:0000256" key="8">
    <source>
        <dbReference type="PIRSR" id="PIRSR602401-1"/>
    </source>
</evidence>
<dbReference type="PROSITE" id="PS00086">
    <property type="entry name" value="CYTOCHROME_P450"/>
    <property type="match status" value="1"/>
</dbReference>
<evidence type="ECO:0000313" key="11">
    <source>
        <dbReference type="Proteomes" id="UP000275267"/>
    </source>
</evidence>
<dbReference type="CDD" id="cd11072">
    <property type="entry name" value="CYP71-like"/>
    <property type="match status" value="1"/>
</dbReference>
<dbReference type="EMBL" id="PQIB02000005">
    <property type="protein sequence ID" value="RLN19823.1"/>
    <property type="molecule type" value="Genomic_DNA"/>
</dbReference>
<dbReference type="Proteomes" id="UP000275267">
    <property type="component" value="Unassembled WGS sequence"/>
</dbReference>
<keyword evidence="3 8" id="KW-0349">Heme</keyword>
<dbReference type="GO" id="GO:0004497">
    <property type="term" value="F:monooxygenase activity"/>
    <property type="evidence" value="ECO:0007669"/>
    <property type="project" value="UniProtKB-KW"/>
</dbReference>
<dbReference type="OrthoDB" id="1470350at2759"/>
<name>A0A3L6SI26_PANMI</name>
<dbReference type="PRINTS" id="PR00385">
    <property type="entry name" value="P450"/>
</dbReference>
<dbReference type="PANTHER" id="PTHR47955">
    <property type="entry name" value="CYTOCHROME P450 FAMILY 71 PROTEIN"/>
    <property type="match status" value="1"/>
</dbReference>
<dbReference type="GO" id="GO:0020037">
    <property type="term" value="F:heme binding"/>
    <property type="evidence" value="ECO:0007669"/>
    <property type="project" value="InterPro"/>
</dbReference>
<comment type="cofactor">
    <cofactor evidence="1 8">
        <name>heme</name>
        <dbReference type="ChEBI" id="CHEBI:30413"/>
    </cofactor>
</comment>
<keyword evidence="5 9" id="KW-0560">Oxidoreductase</keyword>
<dbReference type="Pfam" id="PF00067">
    <property type="entry name" value="p450"/>
    <property type="match status" value="1"/>
</dbReference>
<gene>
    <name evidence="10" type="ORF">C2845_PM02G22840</name>
</gene>
<evidence type="ECO:0000256" key="5">
    <source>
        <dbReference type="ARBA" id="ARBA00023002"/>
    </source>
</evidence>